<sequence length="849" mass="98006">MSTTINNKEQLFALMKAGATVITPNNRLAEQLLHDYLSMQGETVQEKPACLPYRAFLHQSFKTLGHRTPRIHHPLLLTTQQTRFLWQQIIGEHLNTPAHPGLLHEIQDSWSRCLLWEIDSRHPSFSLTDQTRRFQVLWQQTEKRLNSLHAITTDQLPPYLLAQQDWTFPETMIWACFDDFTPQQHALQQATKERGARHFLMDLQQPVSRPFLYAAKDERDEYQQLIHWLYYHLEQKKQRIGVIIPELHQQAHHIHRLLSEHFSPESFNLSLGQSLKDYPLVAHALCWLALDTKTITQHQAGLLLRSPFLGHSRTEMLARAHFLQNNRTMQERNIDVSLLARELQKTAPELSTLLTSLYHYPESASPQSWTHHFYKRLAELGFAGEYPLNSASYQCYQRFLLLFDEFKQLSLLTDTMTFEQALSALNDMAQHAIFQPRKSPAPIQIMGLLESAGSQFDCLWVSGLTDDCLPQNTRLSAFIPITLQQELEMPHASPARELRLAQKTLNRLQYAGSECVFSYPCLTKDKPNLPSPLLVDIPEWEARHVADYSTHSTCLVRYNEEYQLPVQDYESPGGGTNILANQAKCPFRAFAAHRLHVKTGMSVSDGPNPQERGKIIHKIMEVIWRRLHDQQTLLTMDEKTLDAIIEQAIIDAIEPYQESRPHSFSPWIQSVEIKRLKRLVYAALQWEKLRPSFVIDGLEQSFTLNLSGLELTIRIDRMDSLASGKKWVIDYKSSLPQSTPWNEDRPIEPQLLLYALLHDDINTLLFAQLKNGQIQCKGLSEEQSELSGITSLKNDQSWEECRTRWQQQLDDLAREFLNGYCPPKPAKPAICQQCDFKPLCRFSVSTEDS</sequence>
<dbReference type="EMBL" id="LNYX01000002">
    <property type="protein sequence ID" value="KTD66147.1"/>
    <property type="molecule type" value="Genomic_DNA"/>
</dbReference>
<dbReference type="RefSeq" id="WP_058482150.1">
    <property type="nucleotide sequence ID" value="NZ_CAAAII010000009.1"/>
</dbReference>
<dbReference type="Proteomes" id="UP000054877">
    <property type="component" value="Unassembled WGS sequence"/>
</dbReference>
<dbReference type="SUPFAM" id="SSF52540">
    <property type="entry name" value="P-loop containing nucleoside triphosphate hydrolases"/>
    <property type="match status" value="1"/>
</dbReference>
<dbReference type="NCBIfam" id="TIGR03623">
    <property type="entry name" value="probable DNA repair protein"/>
    <property type="match status" value="1"/>
</dbReference>
<dbReference type="InterPro" id="IPR019925">
    <property type="entry name" value="DNA_repair_protein_predicted"/>
</dbReference>
<accession>A0A0W0ZB69</accession>
<protein>
    <submittedName>
        <fullName evidence="2">Recombinase B</fullName>
    </submittedName>
</protein>
<evidence type="ECO:0000313" key="3">
    <source>
        <dbReference type="Proteomes" id="UP000054877"/>
    </source>
</evidence>
<dbReference type="AlphaFoldDB" id="A0A0W0ZB69"/>
<name>A0A0W0ZB69_LEGSP</name>
<dbReference type="Pfam" id="PF12705">
    <property type="entry name" value="PDDEXK_1"/>
    <property type="match status" value="1"/>
</dbReference>
<evidence type="ECO:0000313" key="2">
    <source>
        <dbReference type="EMBL" id="KTD66147.1"/>
    </source>
</evidence>
<dbReference type="STRING" id="452.Lspi_0210"/>
<dbReference type="InterPro" id="IPR011604">
    <property type="entry name" value="PDDEXK-like_dom_sf"/>
</dbReference>
<feature type="domain" description="PD-(D/E)XK endonuclease-like" evidence="1">
    <location>
        <begin position="583"/>
        <end position="841"/>
    </location>
</feature>
<proteinExistence type="predicted"/>
<dbReference type="OrthoDB" id="9761147at2"/>
<dbReference type="InterPro" id="IPR027417">
    <property type="entry name" value="P-loop_NTPase"/>
</dbReference>
<organism evidence="2 3">
    <name type="scientific">Legionella spiritensis</name>
    <dbReference type="NCBI Taxonomy" id="452"/>
    <lineage>
        <taxon>Bacteria</taxon>
        <taxon>Pseudomonadati</taxon>
        <taxon>Pseudomonadota</taxon>
        <taxon>Gammaproteobacteria</taxon>
        <taxon>Legionellales</taxon>
        <taxon>Legionellaceae</taxon>
        <taxon>Legionella</taxon>
    </lineage>
</organism>
<comment type="caution">
    <text evidence="2">The sequence shown here is derived from an EMBL/GenBank/DDBJ whole genome shotgun (WGS) entry which is preliminary data.</text>
</comment>
<keyword evidence="3" id="KW-1185">Reference proteome</keyword>
<reference evidence="2 3" key="1">
    <citation type="submission" date="2015-11" db="EMBL/GenBank/DDBJ databases">
        <title>Genomic analysis of 38 Legionella species identifies large and diverse effector repertoires.</title>
        <authorList>
            <person name="Burstein D."/>
            <person name="Amaro F."/>
            <person name="Zusman T."/>
            <person name="Lifshitz Z."/>
            <person name="Cohen O."/>
            <person name="Gilbert J.A."/>
            <person name="Pupko T."/>
            <person name="Shuman H.A."/>
            <person name="Segal G."/>
        </authorList>
    </citation>
    <scope>NUCLEOTIDE SEQUENCE [LARGE SCALE GENOMIC DNA]</scope>
    <source>
        <strain evidence="2 3">Mt.St.Helens-9</strain>
    </source>
</reference>
<dbReference type="PATRIC" id="fig|452.5.peg.229"/>
<dbReference type="Gene3D" id="3.90.320.10">
    <property type="match status" value="1"/>
</dbReference>
<gene>
    <name evidence="2" type="ORF">Lspi_0210</name>
</gene>
<evidence type="ECO:0000259" key="1">
    <source>
        <dbReference type="Pfam" id="PF12705"/>
    </source>
</evidence>
<dbReference type="InterPro" id="IPR038726">
    <property type="entry name" value="PDDEXK_AddAB-type"/>
</dbReference>